<comment type="caution">
    <text evidence="9">The sequence shown here is derived from an EMBL/GenBank/DDBJ whole genome shotgun (WGS) entry which is preliminary data.</text>
</comment>
<evidence type="ECO:0000256" key="4">
    <source>
        <dbReference type="ARBA" id="ARBA00022452"/>
    </source>
</evidence>
<evidence type="ECO:0000256" key="1">
    <source>
        <dbReference type="ARBA" id="ARBA00004442"/>
    </source>
</evidence>
<dbReference type="PANTHER" id="PTHR30026">
    <property type="entry name" value="OUTER MEMBRANE PROTEIN TOLC"/>
    <property type="match status" value="1"/>
</dbReference>
<organism evidence="9 10">
    <name type="scientific">Mucilaginibacter gracilis</name>
    <dbReference type="NCBI Taxonomy" id="423350"/>
    <lineage>
        <taxon>Bacteria</taxon>
        <taxon>Pseudomonadati</taxon>
        <taxon>Bacteroidota</taxon>
        <taxon>Sphingobacteriia</taxon>
        <taxon>Sphingobacteriales</taxon>
        <taxon>Sphingobacteriaceae</taxon>
        <taxon>Mucilaginibacter</taxon>
    </lineage>
</organism>
<keyword evidence="3" id="KW-0813">Transport</keyword>
<sequence length="452" mass="50257">MIIKNRILTLACVLVYFLDCPYQAKAQETLTLKQCVDNALQKSLQLTADGYDLEKTKAGVQQQFSTLLPTIAGEGSYQYAFQVSTSVIPADAFGGPKGTYSAVKFGVPQSKSGTITLNQNIFNPSAIIALKAAKVAVNLNQLQITSSKEDLVYNVSATYYNIQSVIKQTELSKETLVNTEKLLASIKDQLKAGLATQTDVDRLNVTRDNDMASIQSQENSKEKYYNMLKTLMNLPLSTEIAVIPFAADEADDAILQLPSLDETSKTNYQQVMANVKIAKLQEQNIKAGYLPTLSLNGAYGLYGYSTTANPFNTINNKYYPNSYFGLKLSIPIFDGFSIKYQARQKYFEMKKYEVEAQQTTQQNNKDLANAYADLKSNFITFQNQQRNLLLAQKVMKDIDAQYKSGLVKVSDFINSNSDLQTAQNNFVNALINIKQAELDVKKAQGTLLKNQN</sequence>
<dbReference type="Proteomes" id="UP000268007">
    <property type="component" value="Unassembled WGS sequence"/>
</dbReference>
<dbReference type="EMBL" id="RBKU01000001">
    <property type="protein sequence ID" value="RKR80376.1"/>
    <property type="molecule type" value="Genomic_DNA"/>
</dbReference>
<dbReference type="GO" id="GO:0015288">
    <property type="term" value="F:porin activity"/>
    <property type="evidence" value="ECO:0007669"/>
    <property type="project" value="TreeGrafter"/>
</dbReference>
<accession>A0A495IUF2</accession>
<feature type="chain" id="PRO_5019838842" evidence="8">
    <location>
        <begin position="27"/>
        <end position="452"/>
    </location>
</feature>
<reference evidence="9 10" key="1">
    <citation type="submission" date="2018-10" db="EMBL/GenBank/DDBJ databases">
        <title>Genomic Encyclopedia of Archaeal and Bacterial Type Strains, Phase II (KMG-II): from individual species to whole genera.</title>
        <authorList>
            <person name="Goeker M."/>
        </authorList>
    </citation>
    <scope>NUCLEOTIDE SEQUENCE [LARGE SCALE GENOMIC DNA]</scope>
    <source>
        <strain evidence="9 10">DSM 18602</strain>
    </source>
</reference>
<evidence type="ECO:0000256" key="6">
    <source>
        <dbReference type="ARBA" id="ARBA00023136"/>
    </source>
</evidence>
<evidence type="ECO:0000313" key="9">
    <source>
        <dbReference type="EMBL" id="RKR80376.1"/>
    </source>
</evidence>
<dbReference type="Pfam" id="PF02321">
    <property type="entry name" value="OEP"/>
    <property type="match status" value="2"/>
</dbReference>
<protein>
    <submittedName>
        <fullName evidence="9">Outer membrane protein TolC</fullName>
    </submittedName>
</protein>
<gene>
    <name evidence="9" type="ORF">BDD43_0477</name>
</gene>
<evidence type="ECO:0000256" key="5">
    <source>
        <dbReference type="ARBA" id="ARBA00022692"/>
    </source>
</evidence>
<name>A0A495IUF2_9SPHI</name>
<dbReference type="GO" id="GO:0015562">
    <property type="term" value="F:efflux transmembrane transporter activity"/>
    <property type="evidence" value="ECO:0007669"/>
    <property type="project" value="InterPro"/>
</dbReference>
<keyword evidence="7" id="KW-0998">Cell outer membrane</keyword>
<dbReference type="InterPro" id="IPR051906">
    <property type="entry name" value="TolC-like"/>
</dbReference>
<dbReference type="SUPFAM" id="SSF56954">
    <property type="entry name" value="Outer membrane efflux proteins (OEP)"/>
    <property type="match status" value="1"/>
</dbReference>
<dbReference type="InterPro" id="IPR003423">
    <property type="entry name" value="OMP_efflux"/>
</dbReference>
<dbReference type="Gene3D" id="1.20.1600.10">
    <property type="entry name" value="Outer membrane efflux proteins (OEP)"/>
    <property type="match status" value="1"/>
</dbReference>
<evidence type="ECO:0000256" key="2">
    <source>
        <dbReference type="ARBA" id="ARBA00007613"/>
    </source>
</evidence>
<feature type="signal peptide" evidence="8">
    <location>
        <begin position="1"/>
        <end position="26"/>
    </location>
</feature>
<keyword evidence="8" id="KW-0732">Signal</keyword>
<keyword evidence="5" id="KW-0812">Transmembrane</keyword>
<evidence type="ECO:0000256" key="7">
    <source>
        <dbReference type="ARBA" id="ARBA00023237"/>
    </source>
</evidence>
<dbReference type="RefSeq" id="WP_162846959.1">
    <property type="nucleotide sequence ID" value="NZ_RBKU01000001.1"/>
</dbReference>
<proteinExistence type="inferred from homology"/>
<keyword evidence="4" id="KW-1134">Transmembrane beta strand</keyword>
<comment type="subcellular location">
    <subcellularLocation>
        <location evidence="1">Cell outer membrane</location>
    </subcellularLocation>
</comment>
<dbReference type="GO" id="GO:1990281">
    <property type="term" value="C:efflux pump complex"/>
    <property type="evidence" value="ECO:0007669"/>
    <property type="project" value="TreeGrafter"/>
</dbReference>
<evidence type="ECO:0000256" key="3">
    <source>
        <dbReference type="ARBA" id="ARBA00022448"/>
    </source>
</evidence>
<dbReference type="GO" id="GO:0009279">
    <property type="term" value="C:cell outer membrane"/>
    <property type="evidence" value="ECO:0007669"/>
    <property type="project" value="UniProtKB-SubCell"/>
</dbReference>
<keyword evidence="10" id="KW-1185">Reference proteome</keyword>
<dbReference type="AlphaFoldDB" id="A0A495IUF2"/>
<evidence type="ECO:0000313" key="10">
    <source>
        <dbReference type="Proteomes" id="UP000268007"/>
    </source>
</evidence>
<keyword evidence="6" id="KW-0472">Membrane</keyword>
<evidence type="ECO:0000256" key="8">
    <source>
        <dbReference type="SAM" id="SignalP"/>
    </source>
</evidence>
<dbReference type="PANTHER" id="PTHR30026:SF20">
    <property type="entry name" value="OUTER MEMBRANE PROTEIN TOLC"/>
    <property type="match status" value="1"/>
</dbReference>
<comment type="similarity">
    <text evidence="2">Belongs to the outer membrane factor (OMF) (TC 1.B.17) family.</text>
</comment>